<dbReference type="AlphaFoldDB" id="A0A1G6A1I2"/>
<dbReference type="Proteomes" id="UP000199071">
    <property type="component" value="Unassembled WGS sequence"/>
</dbReference>
<dbReference type="RefSeq" id="WP_090874882.1">
    <property type="nucleotide sequence ID" value="NZ_FMXQ01000001.1"/>
</dbReference>
<gene>
    <name evidence="2" type="ORF">SAMN02982931_00052</name>
</gene>
<organism evidence="2 3">
    <name type="scientific">Bauldia litoralis</name>
    <dbReference type="NCBI Taxonomy" id="665467"/>
    <lineage>
        <taxon>Bacteria</taxon>
        <taxon>Pseudomonadati</taxon>
        <taxon>Pseudomonadota</taxon>
        <taxon>Alphaproteobacteria</taxon>
        <taxon>Hyphomicrobiales</taxon>
        <taxon>Kaistiaceae</taxon>
        <taxon>Bauldia</taxon>
    </lineage>
</organism>
<keyword evidence="3" id="KW-1185">Reference proteome</keyword>
<protein>
    <submittedName>
        <fullName evidence="2">Peroxiredoxin</fullName>
    </submittedName>
</protein>
<dbReference type="SUPFAM" id="SSF52833">
    <property type="entry name" value="Thioredoxin-like"/>
    <property type="match status" value="1"/>
</dbReference>
<dbReference type="STRING" id="665467.SAMN02982931_00052"/>
<dbReference type="InterPro" id="IPR013766">
    <property type="entry name" value="Thioredoxin_domain"/>
</dbReference>
<dbReference type="OrthoDB" id="9809746at2"/>
<dbReference type="InterPro" id="IPR000866">
    <property type="entry name" value="AhpC/TSA"/>
</dbReference>
<reference evidence="2 3" key="1">
    <citation type="submission" date="2016-10" db="EMBL/GenBank/DDBJ databases">
        <authorList>
            <person name="de Groot N.N."/>
        </authorList>
    </citation>
    <scope>NUCLEOTIDE SEQUENCE [LARGE SCALE GENOMIC DNA]</scope>
    <source>
        <strain evidence="2 3">ATCC 35022</strain>
    </source>
</reference>
<dbReference type="EMBL" id="FMXQ01000001">
    <property type="protein sequence ID" value="SDB02301.1"/>
    <property type="molecule type" value="Genomic_DNA"/>
</dbReference>
<dbReference type="Pfam" id="PF00578">
    <property type="entry name" value="AhpC-TSA"/>
    <property type="match status" value="1"/>
</dbReference>
<evidence type="ECO:0000313" key="3">
    <source>
        <dbReference type="Proteomes" id="UP000199071"/>
    </source>
</evidence>
<dbReference type="Gene3D" id="3.40.30.10">
    <property type="entry name" value="Glutaredoxin"/>
    <property type="match status" value="1"/>
</dbReference>
<name>A0A1G6A1I2_9HYPH</name>
<accession>A0A1G6A1I2</accession>
<proteinExistence type="predicted"/>
<dbReference type="GO" id="GO:0016491">
    <property type="term" value="F:oxidoreductase activity"/>
    <property type="evidence" value="ECO:0007669"/>
    <property type="project" value="InterPro"/>
</dbReference>
<feature type="domain" description="Thioredoxin" evidence="1">
    <location>
        <begin position="7"/>
        <end position="170"/>
    </location>
</feature>
<sequence length="193" mass="20937">MTDLVPLIPRQPVPALSVPLVGGGDWTLAEQTPAHFTLLNFYRGAHCPQCRNQLQELNRKAGDFAERGVGILALSCDPKDRAEQSKADWELGDIAIGYDLPLEEARRWGLYMSTGRGMTSIGIEEPALFSEPGVFLVRPDGTLYAAIVQTMPFVRMHFAPLIAALDTAIIAKDYPARGQVADLGKAMADQSAG</sequence>
<evidence type="ECO:0000313" key="2">
    <source>
        <dbReference type="EMBL" id="SDB02301.1"/>
    </source>
</evidence>
<dbReference type="CDD" id="cd02970">
    <property type="entry name" value="PRX_like2"/>
    <property type="match status" value="1"/>
</dbReference>
<dbReference type="GO" id="GO:0016209">
    <property type="term" value="F:antioxidant activity"/>
    <property type="evidence" value="ECO:0007669"/>
    <property type="project" value="InterPro"/>
</dbReference>
<dbReference type="InterPro" id="IPR036249">
    <property type="entry name" value="Thioredoxin-like_sf"/>
</dbReference>
<evidence type="ECO:0000259" key="1">
    <source>
        <dbReference type="PROSITE" id="PS51352"/>
    </source>
</evidence>
<dbReference type="PROSITE" id="PS51352">
    <property type="entry name" value="THIOREDOXIN_2"/>
    <property type="match status" value="1"/>
</dbReference>